<evidence type="ECO:0000313" key="1">
    <source>
        <dbReference type="EMBL" id="CAB0000941.1"/>
    </source>
</evidence>
<protein>
    <submittedName>
        <fullName evidence="1">Uncharacterized protein</fullName>
    </submittedName>
</protein>
<proteinExistence type="predicted"/>
<dbReference type="EMBL" id="CADCXU010010208">
    <property type="protein sequence ID" value="CAB0000941.1"/>
    <property type="molecule type" value="Genomic_DNA"/>
</dbReference>
<reference evidence="1 2" key="1">
    <citation type="submission" date="2020-02" db="EMBL/GenBank/DDBJ databases">
        <authorList>
            <person name="Ferguson B K."/>
        </authorList>
    </citation>
    <scope>NUCLEOTIDE SEQUENCE [LARGE SCALE GENOMIC DNA]</scope>
</reference>
<name>A0A6H5GFY6_9HEMI</name>
<keyword evidence="2" id="KW-1185">Reference proteome</keyword>
<dbReference type="AlphaFoldDB" id="A0A6H5GFY6"/>
<dbReference type="Proteomes" id="UP000479000">
    <property type="component" value="Unassembled WGS sequence"/>
</dbReference>
<gene>
    <name evidence="1" type="ORF">NTEN_LOCUS6728</name>
</gene>
<accession>A0A6H5GFY6</accession>
<organism evidence="1 2">
    <name type="scientific">Nesidiocoris tenuis</name>
    <dbReference type="NCBI Taxonomy" id="355587"/>
    <lineage>
        <taxon>Eukaryota</taxon>
        <taxon>Metazoa</taxon>
        <taxon>Ecdysozoa</taxon>
        <taxon>Arthropoda</taxon>
        <taxon>Hexapoda</taxon>
        <taxon>Insecta</taxon>
        <taxon>Pterygota</taxon>
        <taxon>Neoptera</taxon>
        <taxon>Paraneoptera</taxon>
        <taxon>Hemiptera</taxon>
        <taxon>Heteroptera</taxon>
        <taxon>Panheteroptera</taxon>
        <taxon>Cimicomorpha</taxon>
        <taxon>Miridae</taxon>
        <taxon>Dicyphina</taxon>
        <taxon>Nesidiocoris</taxon>
    </lineage>
</organism>
<sequence>MAGSLESRRLVILSVKSNVFIGLTGTQHRYRLHTTKLRPMQSFTHLIPPLLQHVRTTIRRTRSFIHCTPPISAMKMLMFCDYAKICESIENLMISFIGRRERGVEPDDRWASEIRRTYLTPTSPAPPNRQLQLLSTLWRQQSANSPVRQSVRIQKNLQHSKQYDEREYETGVTKTFKIFCIWYKNTKSLHSIPKPLIRQAACFGNDQL</sequence>
<evidence type="ECO:0000313" key="2">
    <source>
        <dbReference type="Proteomes" id="UP000479000"/>
    </source>
</evidence>